<dbReference type="EC" id="3.4.19.12" evidence="2"/>
<dbReference type="GO" id="GO:0004843">
    <property type="term" value="F:cysteine-type deubiquitinase activity"/>
    <property type="evidence" value="ECO:0007669"/>
    <property type="project" value="UniProtKB-EC"/>
</dbReference>
<organism evidence="5 6">
    <name type="scientific">Megalops atlanticus</name>
    <name type="common">Tarpon</name>
    <name type="synonym">Clupea gigantea</name>
    <dbReference type="NCBI Taxonomy" id="7932"/>
    <lineage>
        <taxon>Eukaryota</taxon>
        <taxon>Metazoa</taxon>
        <taxon>Chordata</taxon>
        <taxon>Craniata</taxon>
        <taxon>Vertebrata</taxon>
        <taxon>Euteleostomi</taxon>
        <taxon>Actinopterygii</taxon>
        <taxon>Neopterygii</taxon>
        <taxon>Teleostei</taxon>
        <taxon>Elopiformes</taxon>
        <taxon>Megalopidae</taxon>
        <taxon>Megalops</taxon>
    </lineage>
</organism>
<dbReference type="PANTHER" id="PTHR21646:SF5">
    <property type="entry name" value="UBIQUITIN CARBOXYL-TERMINAL HYDROLASE-RELATED"/>
    <property type="match status" value="1"/>
</dbReference>
<keyword evidence="3" id="KW-0378">Hydrolase</keyword>
<dbReference type="PROSITE" id="PS00973">
    <property type="entry name" value="USP_2"/>
    <property type="match status" value="1"/>
</dbReference>
<dbReference type="Pfam" id="PF00443">
    <property type="entry name" value="UCH"/>
    <property type="match status" value="1"/>
</dbReference>
<gene>
    <name evidence="5" type="ORF">MATL_G00261890</name>
</gene>
<evidence type="ECO:0000313" key="5">
    <source>
        <dbReference type="EMBL" id="KAG7454632.1"/>
    </source>
</evidence>
<evidence type="ECO:0000256" key="1">
    <source>
        <dbReference type="ARBA" id="ARBA00000707"/>
    </source>
</evidence>
<sequence length="325" mass="37411">MELVQPKEPSSKHISLCHELHTLFQVMWSGKWALVSPFAMLHSVWQLIPAFRGYAQQDAQEFLCELLDKVQRELESTGTQAPASAPPSQRRLIRQVLSVVNTIFHGQLLSQVTCLACDHKSNTIEPFWDLSLEFPERYHCNSKETAAHVPCQLTEMLAKFTETEALEGSIYACDQCNSKRRRFSSKPVIRTEAQKQLMVHKLPQVLRLHLKRFRWSGRNHREKIGVHVNFDQVLNMEPYCYRDPASTASPYAERFLYELSAVVMHHGKGFGSGHYTAFCYNTDGEFWVHCNDSKLNICTVEDVCRAQAYILFYTQRVSQDKGKPL</sequence>
<keyword evidence="6" id="KW-1185">Reference proteome</keyword>
<dbReference type="InterPro" id="IPR050185">
    <property type="entry name" value="Ub_carboxyl-term_hydrolase"/>
</dbReference>
<dbReference type="PANTHER" id="PTHR21646">
    <property type="entry name" value="UBIQUITIN CARBOXYL-TERMINAL HYDROLASE"/>
    <property type="match status" value="1"/>
</dbReference>
<comment type="caution">
    <text evidence="5">The sequence shown here is derived from an EMBL/GenBank/DDBJ whole genome shotgun (WGS) entry which is preliminary data.</text>
</comment>
<evidence type="ECO:0000259" key="4">
    <source>
        <dbReference type="PROSITE" id="PS50235"/>
    </source>
</evidence>
<reference evidence="5" key="1">
    <citation type="submission" date="2021-01" db="EMBL/GenBank/DDBJ databases">
        <authorList>
            <person name="Zahm M."/>
            <person name="Roques C."/>
            <person name="Cabau C."/>
            <person name="Klopp C."/>
            <person name="Donnadieu C."/>
            <person name="Jouanno E."/>
            <person name="Lampietro C."/>
            <person name="Louis A."/>
            <person name="Herpin A."/>
            <person name="Echchiki A."/>
            <person name="Berthelot C."/>
            <person name="Parey E."/>
            <person name="Roest-Crollius H."/>
            <person name="Braasch I."/>
            <person name="Postlethwait J."/>
            <person name="Bobe J."/>
            <person name="Montfort J."/>
            <person name="Bouchez O."/>
            <person name="Begum T."/>
            <person name="Mejri S."/>
            <person name="Adams A."/>
            <person name="Chen W.-J."/>
            <person name="Guiguen Y."/>
        </authorList>
    </citation>
    <scope>NUCLEOTIDE SEQUENCE</scope>
    <source>
        <strain evidence="5">YG-15Mar2019-1</strain>
        <tissue evidence="5">Brain</tissue>
    </source>
</reference>
<feature type="domain" description="USP" evidence="4">
    <location>
        <begin position="1"/>
        <end position="316"/>
    </location>
</feature>
<dbReference type="InterPro" id="IPR038765">
    <property type="entry name" value="Papain-like_cys_pep_sf"/>
</dbReference>
<dbReference type="GO" id="GO:0016579">
    <property type="term" value="P:protein deubiquitination"/>
    <property type="evidence" value="ECO:0007669"/>
    <property type="project" value="InterPro"/>
</dbReference>
<proteinExistence type="predicted"/>
<evidence type="ECO:0000313" key="6">
    <source>
        <dbReference type="Proteomes" id="UP001046870"/>
    </source>
</evidence>
<dbReference type="SUPFAM" id="SSF54001">
    <property type="entry name" value="Cysteine proteinases"/>
    <property type="match status" value="1"/>
</dbReference>
<name>A0A9D3SZT1_MEGAT</name>
<comment type="catalytic activity">
    <reaction evidence="1">
        <text>Thiol-dependent hydrolysis of ester, thioester, amide, peptide and isopeptide bonds formed by the C-terminal Gly of ubiquitin (a 76-residue protein attached to proteins as an intracellular targeting signal).</text>
        <dbReference type="EC" id="3.4.19.12"/>
    </reaction>
</comment>
<dbReference type="Gene3D" id="3.90.70.10">
    <property type="entry name" value="Cysteine proteinases"/>
    <property type="match status" value="1"/>
</dbReference>
<dbReference type="OrthoDB" id="21192at2759"/>
<dbReference type="PROSITE" id="PS50235">
    <property type="entry name" value="USP_3"/>
    <property type="match status" value="1"/>
</dbReference>
<dbReference type="Proteomes" id="UP001046870">
    <property type="component" value="Chromosome 25"/>
</dbReference>
<evidence type="ECO:0000256" key="3">
    <source>
        <dbReference type="ARBA" id="ARBA00022801"/>
    </source>
</evidence>
<protein>
    <recommendedName>
        <fullName evidence="2">ubiquitinyl hydrolase 1</fullName>
        <ecNumber evidence="2">3.4.19.12</ecNumber>
    </recommendedName>
</protein>
<dbReference type="EMBL" id="JAFDVH010000025">
    <property type="protein sequence ID" value="KAG7454632.1"/>
    <property type="molecule type" value="Genomic_DNA"/>
</dbReference>
<evidence type="ECO:0000256" key="2">
    <source>
        <dbReference type="ARBA" id="ARBA00012759"/>
    </source>
</evidence>
<dbReference type="InterPro" id="IPR028889">
    <property type="entry name" value="USP"/>
</dbReference>
<accession>A0A9D3SZT1</accession>
<dbReference type="InterPro" id="IPR001394">
    <property type="entry name" value="Peptidase_C19_UCH"/>
</dbReference>
<dbReference type="InterPro" id="IPR018200">
    <property type="entry name" value="USP_CS"/>
</dbReference>
<dbReference type="AlphaFoldDB" id="A0A9D3SZT1"/>